<evidence type="ECO:0000313" key="2">
    <source>
        <dbReference type="Proteomes" id="UP000024635"/>
    </source>
</evidence>
<dbReference type="CDD" id="cd05380">
    <property type="entry name" value="CAP_euk"/>
    <property type="match status" value="1"/>
</dbReference>
<dbReference type="Pfam" id="PF00188">
    <property type="entry name" value="CAP"/>
    <property type="match status" value="1"/>
</dbReference>
<protein>
    <submittedName>
        <fullName evidence="1">Uncharacterized protein</fullName>
    </submittedName>
</protein>
<reference evidence="2" key="1">
    <citation type="journal article" date="2015" name="Nat. Genet.">
        <title>The genome and transcriptome of the zoonotic hookworm Ancylostoma ceylanicum identify infection-specific gene families.</title>
        <authorList>
            <person name="Schwarz E.M."/>
            <person name="Hu Y."/>
            <person name="Antoshechkin I."/>
            <person name="Miller M.M."/>
            <person name="Sternberg P.W."/>
            <person name="Aroian R.V."/>
        </authorList>
    </citation>
    <scope>NUCLEOTIDE SEQUENCE</scope>
    <source>
        <strain evidence="2">HY135</strain>
    </source>
</reference>
<comment type="caution">
    <text evidence="1">The sequence shown here is derived from an EMBL/GenBank/DDBJ whole genome shotgun (WGS) entry which is preliminary data.</text>
</comment>
<dbReference type="SUPFAM" id="SSF55797">
    <property type="entry name" value="PR-1-like"/>
    <property type="match status" value="1"/>
</dbReference>
<dbReference type="EMBL" id="JARK01001384">
    <property type="protein sequence ID" value="EYC12059.1"/>
    <property type="molecule type" value="Genomic_DNA"/>
</dbReference>
<accession>A0A016U9U6</accession>
<dbReference type="Gene3D" id="3.40.33.10">
    <property type="entry name" value="CAP"/>
    <property type="match status" value="1"/>
</dbReference>
<dbReference type="InterPro" id="IPR035940">
    <property type="entry name" value="CAP_sf"/>
</dbReference>
<organism evidence="1 2">
    <name type="scientific">Ancylostoma ceylanicum</name>
    <dbReference type="NCBI Taxonomy" id="53326"/>
    <lineage>
        <taxon>Eukaryota</taxon>
        <taxon>Metazoa</taxon>
        <taxon>Ecdysozoa</taxon>
        <taxon>Nematoda</taxon>
        <taxon>Chromadorea</taxon>
        <taxon>Rhabditida</taxon>
        <taxon>Rhabditina</taxon>
        <taxon>Rhabditomorpha</taxon>
        <taxon>Strongyloidea</taxon>
        <taxon>Ancylostomatidae</taxon>
        <taxon>Ancylostomatinae</taxon>
        <taxon>Ancylostoma</taxon>
    </lineage>
</organism>
<keyword evidence="2" id="KW-1185">Reference proteome</keyword>
<dbReference type="OrthoDB" id="5886123at2759"/>
<dbReference type="InterPro" id="IPR014044">
    <property type="entry name" value="CAP_dom"/>
</dbReference>
<dbReference type="AlphaFoldDB" id="A0A016U9U6"/>
<proteinExistence type="predicted"/>
<dbReference type="Proteomes" id="UP000024635">
    <property type="component" value="Unassembled WGS sequence"/>
</dbReference>
<name>A0A016U9U6_9BILA</name>
<sequence>MWPSVLLLGLLVSIANFNVTAYSVPTNFGCKNSLISDEWRKAVLRFHNNKRRALAEGKVKTKDGKAAPMAKNMNELLWDCNIETHAFENTCNGVVDQNYYGVTDTFKNKKTCNAAVNTEELLKKWWDESKAIDLTASQSYDATAEQNAPKFSHMAAATAKAFACSYSTCSGSDSKLLCVYEKY</sequence>
<dbReference type="SMART" id="SM00198">
    <property type="entry name" value="SCP"/>
    <property type="match status" value="1"/>
</dbReference>
<gene>
    <name evidence="1" type="primary">Acey_s0048.g1589</name>
    <name evidence="1" type="ORF">Y032_0048g1589</name>
</gene>
<evidence type="ECO:0000313" key="1">
    <source>
        <dbReference type="EMBL" id="EYC12059.1"/>
    </source>
</evidence>